<keyword evidence="7" id="KW-0547">Nucleotide-binding</keyword>
<evidence type="ECO:0000256" key="5">
    <source>
        <dbReference type="ARBA" id="ARBA00022692"/>
    </source>
</evidence>
<dbReference type="RefSeq" id="XP_007802995.1">
    <property type="nucleotide sequence ID" value="XM_007804804.1"/>
</dbReference>
<dbReference type="Gene3D" id="3.90.1150.10">
    <property type="entry name" value="Aspartate Aminotransferase, domain 1"/>
    <property type="match status" value="2"/>
</dbReference>
<dbReference type="InterPro" id="IPR050352">
    <property type="entry name" value="ABCG_transporters"/>
</dbReference>
<dbReference type="InterPro" id="IPR013525">
    <property type="entry name" value="ABC2_TM"/>
</dbReference>
<dbReference type="CDD" id="cd00055">
    <property type="entry name" value="EGF_Lam"/>
    <property type="match status" value="1"/>
</dbReference>
<evidence type="ECO:0000256" key="8">
    <source>
        <dbReference type="ARBA" id="ARBA00022824"/>
    </source>
</evidence>
<evidence type="ECO:0000259" key="19">
    <source>
        <dbReference type="PROSITE" id="PS50893"/>
    </source>
</evidence>
<dbReference type="SUPFAM" id="SSF53383">
    <property type="entry name" value="PLP-dependent transferases"/>
    <property type="match status" value="1"/>
</dbReference>
<keyword evidence="4" id="KW-0813">Transport</keyword>
<feature type="chain" id="PRO_5004611435" description="ABC transporter domain-containing protein" evidence="17">
    <location>
        <begin position="23"/>
        <end position="1508"/>
    </location>
</feature>
<evidence type="ECO:0000256" key="12">
    <source>
        <dbReference type="ARBA" id="ARBA00023136"/>
    </source>
</evidence>
<dbReference type="InterPro" id="IPR003593">
    <property type="entry name" value="AAA+_ATPase"/>
</dbReference>
<feature type="transmembrane region" description="Helical" evidence="16">
    <location>
        <begin position="963"/>
        <end position="983"/>
    </location>
</feature>
<dbReference type="InterPro" id="IPR017871">
    <property type="entry name" value="ABC_transporter-like_CS"/>
</dbReference>
<dbReference type="Proteomes" id="UP000019373">
    <property type="component" value="Unassembled WGS sequence"/>
</dbReference>
<organism evidence="20 21">
    <name type="scientific">Endocarpon pusillum (strain Z07020 / HMAS-L-300199)</name>
    <name type="common">Lichen-forming fungus</name>
    <dbReference type="NCBI Taxonomy" id="1263415"/>
    <lineage>
        <taxon>Eukaryota</taxon>
        <taxon>Fungi</taxon>
        <taxon>Dikarya</taxon>
        <taxon>Ascomycota</taxon>
        <taxon>Pezizomycotina</taxon>
        <taxon>Eurotiomycetes</taxon>
        <taxon>Chaetothyriomycetidae</taxon>
        <taxon>Verrucariales</taxon>
        <taxon>Verrucariaceae</taxon>
        <taxon>Endocarpon</taxon>
    </lineage>
</organism>
<comment type="similarity">
    <text evidence="3">Belongs to the class-I pyridoxal-phosphate-dependent aminotransferase family.</text>
</comment>
<evidence type="ECO:0000259" key="18">
    <source>
        <dbReference type="PROSITE" id="PS50026"/>
    </source>
</evidence>
<feature type="transmembrane region" description="Helical" evidence="16">
    <location>
        <begin position="847"/>
        <end position="870"/>
    </location>
</feature>
<dbReference type="Gene3D" id="3.40.640.10">
    <property type="entry name" value="Type I PLP-dependent aspartate aminotransferase-like (Major domain)"/>
    <property type="match status" value="2"/>
</dbReference>
<keyword evidence="14" id="KW-0245">EGF-like domain</keyword>
<keyword evidence="21" id="KW-1185">Reference proteome</keyword>
<dbReference type="OrthoDB" id="66620at2759"/>
<dbReference type="InterPro" id="IPR043926">
    <property type="entry name" value="ABCG_dom"/>
</dbReference>
<dbReference type="GO" id="GO:0030170">
    <property type="term" value="F:pyridoxal phosphate binding"/>
    <property type="evidence" value="ECO:0007669"/>
    <property type="project" value="InterPro"/>
</dbReference>
<feature type="compositionally biased region" description="Basic residues" evidence="15">
    <location>
        <begin position="1221"/>
        <end position="1235"/>
    </location>
</feature>
<feature type="compositionally biased region" description="Low complexity" evidence="15">
    <location>
        <begin position="1209"/>
        <end position="1220"/>
    </location>
</feature>
<feature type="transmembrane region" description="Helical" evidence="16">
    <location>
        <begin position="990"/>
        <end position="1010"/>
    </location>
</feature>
<evidence type="ECO:0000256" key="9">
    <source>
        <dbReference type="ARBA" id="ARBA00022840"/>
    </source>
</evidence>
<feature type="disulfide bond" evidence="14">
    <location>
        <begin position="91"/>
        <end position="108"/>
    </location>
</feature>
<feature type="signal peptide" evidence="17">
    <location>
        <begin position="1"/>
        <end position="22"/>
    </location>
</feature>
<sequence length="1508" mass="164866">MRALGLASFLLALSPLPWNAGAYQNLSTSSLTQQSFSILDDRPDGCPPCPRCFDCHYEEFACTQFAECSQYNGKCSCPPGFGGDDCSEPVCGSLADGKRRSPREGQYCDCEEGWEGINCNVCTTNQACNVMTQEGDGGVCYKQGVVVKENYQMCNITNRKILDQLKEQKPQATFSCNAEHQTCNFQFWVDQKESFYCALDTCSWEANDYSDRNTTKYQCENIKCKCIPGRMLCGEEGSIDIGEFLEASIKGPASFSSLSTEGGSTRDGSKFEEPAMNNLIKSVFGDESITLDCRSGECLYKTEVPGYTRPIKEINTPLIAGVIAGCALFLVGVTLIIWYLTRRAVYKRYGAIRLTDEDDDESAKLMASHKPASLQFENLSYTLNGKQIISGISGTAQPGQLMAIMGASGAGKSTFLDILARKNKRGHIDGSFYVNGEKIPDDNYRSVIGFVDQEDAMFPTLTVHETIMTSALLRLPRDMGISVKEQRVYEVERQLGIYHIKDQMIGSEEGSGRGISGGEKRRVGIACELVTSPSILFLDEPTSGLDAFNAFNVVECLVTLAKTYNRTVIFTIHQPRSNIVALFDQLILLAKGKTVYSGAFSSCQSYFDDIGYSCPPGFNIADYLVDLTMHAGMSRSPALESGPSYLNERDGLMTGSSSMRAVKSIASTSNVSVENSSFGSPRDSNLRPKVRRKQSLKQKQDRQLYTRKKSAAGDDTPPTPRTDEEDNINGVASETNRNWVRLARQDGTVPPQIMEDPDQLPPAANGADTDLDILVSSYKESDVARSIHDEITAAVHSASSANGTVSNGPNGVSVSNGSMTSFRRVSLPRQFLILSLRTWRNLYRNPMLMLTHYAIAIILAVLSGYLFYGLTDDIPGFQDRLGLNFFILALFGFSTLTSLTVFSSERLLFIRERANGYYSPITYFAAKVVFDIVPLRLLPPILTGIIVYPMAGLVPAWPQFLKFLLILILFNLAASSICLFIGIVVKDGGVANLIGSLVMLFSLLFAGLLLNRESIPKQALWLQDLSIFHYALEALLVNEVTYLTLIDHSYGLDIEVPGASILSAFGFDTLALWRDVIGLAVFSGVFIIIAYGAMHFFLWMDKHETRAKYNIAETCACSISISDLVSLSEQPNTPSPLSYTTSTTKLTYGSIRGSSALRTNIANLYSARSAASSALSTHHCLTPANILITSGAISANFLVLYTLLSPATTSSATTRPTRSCTRSRARWGRRPRPRPRQQTGKGRPNSSSSTTPTTRPAPSSPHPTFSEIAAIAAAHNITILCDEVYRPLFHSISPTDPDFPPSALDITPPTPPGGSGYPNIIVTGSLSKAFSLAGIRVGWIASASVPLINKFASSRHYTTISVSQLDDAFAAFALAGHCVHALLGRNIALARTNLELLEELFARDGEAVDDAMFCRRLLEEKGVLAVPGGVCFGDAYGDIKVRERDEDGEGGDAKHGKGEEGEFAGYVRIGSVNSTDIVREGLDGLRRFMREEFESVPLWRSSREREEV</sequence>
<keyword evidence="10" id="KW-0663">Pyridoxal phosphate</keyword>
<dbReference type="PANTHER" id="PTHR48041:SF2">
    <property type="entry name" value="ATP-DEPENDENT PERMEASE-RELATED"/>
    <property type="match status" value="1"/>
</dbReference>
<dbReference type="InterPro" id="IPR004839">
    <property type="entry name" value="Aminotransferase_I/II_large"/>
</dbReference>
<dbReference type="eggNOG" id="KOG0061">
    <property type="taxonomic scope" value="Eukaryota"/>
</dbReference>
<keyword evidence="11 16" id="KW-1133">Transmembrane helix</keyword>
<evidence type="ECO:0000256" key="11">
    <source>
        <dbReference type="ARBA" id="ARBA00022989"/>
    </source>
</evidence>
<dbReference type="GeneID" id="19238489"/>
<dbReference type="PROSITE" id="PS50893">
    <property type="entry name" value="ABC_TRANSPORTER_2"/>
    <property type="match status" value="1"/>
</dbReference>
<evidence type="ECO:0000256" key="17">
    <source>
        <dbReference type="SAM" id="SignalP"/>
    </source>
</evidence>
<dbReference type="InterPro" id="IPR027417">
    <property type="entry name" value="P-loop_NTPase"/>
</dbReference>
<proteinExistence type="inferred from homology"/>
<keyword evidence="12 16" id="KW-0472">Membrane</keyword>
<dbReference type="InterPro" id="IPR003439">
    <property type="entry name" value="ABC_transporter-like_ATP-bd"/>
</dbReference>
<dbReference type="PANTHER" id="PTHR48041">
    <property type="entry name" value="ABC TRANSPORTER G FAMILY MEMBER 28"/>
    <property type="match status" value="1"/>
</dbReference>
<dbReference type="FunFam" id="3.40.50.300:FF:000702">
    <property type="entry name" value="ABC transporter (Adp1)"/>
    <property type="match status" value="1"/>
</dbReference>
<name>U1GGQ7_ENDPU</name>
<dbReference type="SMART" id="SM00382">
    <property type="entry name" value="AAA"/>
    <property type="match status" value="1"/>
</dbReference>
<dbReference type="CDD" id="cd03213">
    <property type="entry name" value="ABCG_EPDR"/>
    <property type="match status" value="1"/>
</dbReference>
<feature type="compositionally biased region" description="Low complexity" evidence="15">
    <location>
        <begin position="1236"/>
        <end position="1264"/>
    </location>
</feature>
<dbReference type="PROSITE" id="PS00105">
    <property type="entry name" value="AA_TRANSFER_CLASS_1"/>
    <property type="match status" value="1"/>
</dbReference>
<dbReference type="Pfam" id="PF00005">
    <property type="entry name" value="ABC_tran"/>
    <property type="match status" value="1"/>
</dbReference>
<evidence type="ECO:0000256" key="13">
    <source>
        <dbReference type="ARBA" id="ARBA00023180"/>
    </source>
</evidence>
<feature type="domain" description="ABC transporter" evidence="19">
    <location>
        <begin position="374"/>
        <end position="616"/>
    </location>
</feature>
<dbReference type="InterPro" id="IPR002049">
    <property type="entry name" value="LE_dom"/>
</dbReference>
<dbReference type="InterPro" id="IPR015422">
    <property type="entry name" value="PyrdxlP-dep_Trfase_small"/>
</dbReference>
<evidence type="ECO:0000256" key="6">
    <source>
        <dbReference type="ARBA" id="ARBA00022729"/>
    </source>
</evidence>
<comment type="similarity">
    <text evidence="2">Belongs to the ABC transporter superfamily. ABCG family. Eye pigment precursor importer (TC 3.A.1.204) subfamily.</text>
</comment>
<dbReference type="PROSITE" id="PS00211">
    <property type="entry name" value="ABC_TRANSPORTER_1"/>
    <property type="match status" value="1"/>
</dbReference>
<feature type="transmembrane region" description="Helical" evidence="16">
    <location>
        <begin position="882"/>
        <end position="903"/>
    </location>
</feature>
<feature type="compositionally biased region" description="Polar residues" evidence="15">
    <location>
        <begin position="670"/>
        <end position="683"/>
    </location>
</feature>
<evidence type="ECO:0000256" key="14">
    <source>
        <dbReference type="PROSITE-ProRule" id="PRU00076"/>
    </source>
</evidence>
<keyword evidence="13" id="KW-0325">Glycoprotein</keyword>
<dbReference type="GO" id="GO:0005524">
    <property type="term" value="F:ATP binding"/>
    <property type="evidence" value="ECO:0007669"/>
    <property type="project" value="UniProtKB-KW"/>
</dbReference>
<comment type="caution">
    <text evidence="14">Lacks conserved residue(s) required for the propagation of feature annotation.</text>
</comment>
<feature type="disulfide bond" evidence="14">
    <location>
        <begin position="110"/>
        <end position="119"/>
    </location>
</feature>
<keyword evidence="9" id="KW-0067">ATP-binding</keyword>
<gene>
    <name evidence="20" type="ORF">EPUS_03447</name>
</gene>
<comment type="subcellular location">
    <subcellularLocation>
        <location evidence="1">Endoplasmic reticulum membrane</location>
        <topology evidence="1">Multi-pass membrane protein</topology>
    </subcellularLocation>
</comment>
<reference evidence="21" key="1">
    <citation type="journal article" date="2014" name="BMC Genomics">
        <title>Genome characteristics reveal the impact of lichenization on lichen-forming fungus Endocarpon pusillum Hedwig (Verrucariales, Ascomycota).</title>
        <authorList>
            <person name="Wang Y.-Y."/>
            <person name="Liu B."/>
            <person name="Zhang X.-Y."/>
            <person name="Zhou Q.-M."/>
            <person name="Zhang T."/>
            <person name="Li H."/>
            <person name="Yu Y.-F."/>
            <person name="Zhang X.-L."/>
            <person name="Hao X.-Y."/>
            <person name="Wang M."/>
            <person name="Wang L."/>
            <person name="Wei J.-C."/>
        </authorList>
    </citation>
    <scope>NUCLEOTIDE SEQUENCE [LARGE SCALE GENOMIC DNA]</scope>
    <source>
        <strain evidence="21">Z07020 / HMAS-L-300199</strain>
    </source>
</reference>
<dbReference type="PROSITE" id="PS00022">
    <property type="entry name" value="EGF_1"/>
    <property type="match status" value="1"/>
</dbReference>
<dbReference type="GO" id="GO:0005789">
    <property type="term" value="C:endoplasmic reticulum membrane"/>
    <property type="evidence" value="ECO:0007669"/>
    <property type="project" value="UniProtKB-SubCell"/>
</dbReference>
<evidence type="ECO:0000256" key="1">
    <source>
        <dbReference type="ARBA" id="ARBA00004477"/>
    </source>
</evidence>
<keyword evidence="14" id="KW-1015">Disulfide bond</keyword>
<feature type="transmembrane region" description="Helical" evidence="16">
    <location>
        <begin position="1076"/>
        <end position="1099"/>
    </location>
</feature>
<dbReference type="InterPro" id="IPR015424">
    <property type="entry name" value="PyrdxlP-dep_Trfase"/>
</dbReference>
<dbReference type="Gene3D" id="3.40.50.300">
    <property type="entry name" value="P-loop containing nucleotide triphosphate hydrolases"/>
    <property type="match status" value="1"/>
</dbReference>
<evidence type="ECO:0000256" key="7">
    <source>
        <dbReference type="ARBA" id="ARBA00022741"/>
    </source>
</evidence>
<dbReference type="GO" id="GO:0016887">
    <property type="term" value="F:ATP hydrolysis activity"/>
    <property type="evidence" value="ECO:0007669"/>
    <property type="project" value="InterPro"/>
</dbReference>
<dbReference type="Pfam" id="PF01061">
    <property type="entry name" value="ABC2_membrane"/>
    <property type="match status" value="1"/>
</dbReference>
<dbReference type="InterPro" id="IPR004838">
    <property type="entry name" value="NHTrfase_class1_PyrdxlP-BS"/>
</dbReference>
<dbReference type="Gene3D" id="2.10.25.10">
    <property type="entry name" value="Laminin"/>
    <property type="match status" value="1"/>
</dbReference>
<dbReference type="PROSITE" id="PS50026">
    <property type="entry name" value="EGF_3"/>
    <property type="match status" value="1"/>
</dbReference>
<keyword evidence="8" id="KW-0256">Endoplasmic reticulum</keyword>
<feature type="transmembrane region" description="Helical" evidence="16">
    <location>
        <begin position="318"/>
        <end position="340"/>
    </location>
</feature>
<feature type="region of interest" description="Disordered" evidence="15">
    <location>
        <begin position="670"/>
        <end position="740"/>
    </location>
</feature>
<feature type="transmembrane region" description="Helical" evidence="16">
    <location>
        <begin position="937"/>
        <end position="957"/>
    </location>
</feature>
<dbReference type="EMBL" id="KE721224">
    <property type="protein sequence ID" value="ERF71293.1"/>
    <property type="molecule type" value="Genomic_DNA"/>
</dbReference>
<evidence type="ECO:0000256" key="16">
    <source>
        <dbReference type="SAM" id="Phobius"/>
    </source>
</evidence>
<evidence type="ECO:0000313" key="20">
    <source>
        <dbReference type="EMBL" id="ERF71293.1"/>
    </source>
</evidence>
<keyword evidence="5 16" id="KW-0812">Transmembrane</keyword>
<evidence type="ECO:0008006" key="22">
    <source>
        <dbReference type="Google" id="ProtNLM"/>
    </source>
</evidence>
<dbReference type="Pfam" id="PF19055">
    <property type="entry name" value="ABC2_membrane_7"/>
    <property type="match status" value="1"/>
</dbReference>
<evidence type="ECO:0000256" key="10">
    <source>
        <dbReference type="ARBA" id="ARBA00022898"/>
    </source>
</evidence>
<evidence type="ECO:0000256" key="4">
    <source>
        <dbReference type="ARBA" id="ARBA00022448"/>
    </source>
</evidence>
<dbReference type="HOGENOM" id="CLU_000604_57_1_1"/>
<dbReference type="CDD" id="cd00609">
    <property type="entry name" value="AAT_like"/>
    <property type="match status" value="1"/>
</dbReference>
<dbReference type="GO" id="GO:0140359">
    <property type="term" value="F:ABC-type transporter activity"/>
    <property type="evidence" value="ECO:0007669"/>
    <property type="project" value="InterPro"/>
</dbReference>
<evidence type="ECO:0000256" key="15">
    <source>
        <dbReference type="SAM" id="MobiDB-lite"/>
    </source>
</evidence>
<evidence type="ECO:0000313" key="21">
    <source>
        <dbReference type="Proteomes" id="UP000019373"/>
    </source>
</evidence>
<protein>
    <recommendedName>
        <fullName evidence="22">ABC transporter domain-containing protein</fullName>
    </recommendedName>
</protein>
<dbReference type="InterPro" id="IPR015421">
    <property type="entry name" value="PyrdxlP-dep_Trfase_major"/>
</dbReference>
<dbReference type="InterPro" id="IPR000742">
    <property type="entry name" value="EGF"/>
</dbReference>
<keyword evidence="6 17" id="KW-0732">Signal</keyword>
<evidence type="ECO:0000256" key="3">
    <source>
        <dbReference type="ARBA" id="ARBA00007441"/>
    </source>
</evidence>
<feature type="region of interest" description="Disordered" evidence="15">
    <location>
        <begin position="1209"/>
        <end position="1264"/>
    </location>
</feature>
<accession>U1GGQ7</accession>
<dbReference type="SUPFAM" id="SSF52540">
    <property type="entry name" value="P-loop containing nucleoside triphosphate hydrolases"/>
    <property type="match status" value="1"/>
</dbReference>
<evidence type="ECO:0000256" key="2">
    <source>
        <dbReference type="ARBA" id="ARBA00005814"/>
    </source>
</evidence>
<dbReference type="Pfam" id="PF00155">
    <property type="entry name" value="Aminotran_1_2"/>
    <property type="match status" value="1"/>
</dbReference>
<feature type="domain" description="EGF-like" evidence="18">
    <location>
        <begin position="82"/>
        <end position="120"/>
    </location>
</feature>